<comment type="caution">
    <text evidence="1">The sequence shown here is derived from an EMBL/GenBank/DDBJ whole genome shotgun (WGS) entry which is preliminary data.</text>
</comment>
<accession>A0AA35R704</accession>
<organism evidence="1 2">
    <name type="scientific">Geodia barretti</name>
    <name type="common">Barrett's horny sponge</name>
    <dbReference type="NCBI Taxonomy" id="519541"/>
    <lineage>
        <taxon>Eukaryota</taxon>
        <taxon>Metazoa</taxon>
        <taxon>Porifera</taxon>
        <taxon>Demospongiae</taxon>
        <taxon>Heteroscleromorpha</taxon>
        <taxon>Tetractinellida</taxon>
        <taxon>Astrophorina</taxon>
        <taxon>Geodiidae</taxon>
        <taxon>Geodia</taxon>
    </lineage>
</organism>
<protein>
    <submittedName>
        <fullName evidence="1">Uncharacterized protein</fullName>
    </submittedName>
</protein>
<gene>
    <name evidence="1" type="ORF">GBAR_LOCUS4508</name>
</gene>
<sequence length="86" mass="9634">MLAVTMVPRRSEMVSRDGGRTLSPLLCMVQAPFPKLIVTPMPLLSLSLHVFLTVSYSEYCCSSRLCEIRTENYPVRAIRKAAESQS</sequence>
<name>A0AA35R704_GEOBA</name>
<dbReference type="EMBL" id="CASHTH010000652">
    <property type="protein sequence ID" value="CAI8005969.1"/>
    <property type="molecule type" value="Genomic_DNA"/>
</dbReference>
<keyword evidence="2" id="KW-1185">Reference proteome</keyword>
<dbReference type="Proteomes" id="UP001174909">
    <property type="component" value="Unassembled WGS sequence"/>
</dbReference>
<evidence type="ECO:0000313" key="1">
    <source>
        <dbReference type="EMBL" id="CAI8005969.1"/>
    </source>
</evidence>
<proteinExistence type="predicted"/>
<reference evidence="1" key="1">
    <citation type="submission" date="2023-03" db="EMBL/GenBank/DDBJ databases">
        <authorList>
            <person name="Steffen K."/>
            <person name="Cardenas P."/>
        </authorList>
    </citation>
    <scope>NUCLEOTIDE SEQUENCE</scope>
</reference>
<evidence type="ECO:0000313" key="2">
    <source>
        <dbReference type="Proteomes" id="UP001174909"/>
    </source>
</evidence>
<dbReference type="AlphaFoldDB" id="A0AA35R704"/>